<dbReference type="InterPro" id="IPR002104">
    <property type="entry name" value="Integrase_catalytic"/>
</dbReference>
<keyword evidence="2" id="KW-0229">DNA integration</keyword>
<sequence>MPRRNIERLTKRSVDQLKPIAGRDYSVWDADLTGFGVRVKPSGVKSFQIKYRTANGEQRKTTLGKYGALTVEKARKLALVELGKVAAGADPVGEAREYRNGMTITELCDRYFTEAEAERILHRNRPKKPSTLAVDKGRIERHIKPLLGKKRIADLKRMDIERFMYDVRDGKTAVDVKTGPRRRSIVRGGAQVGAKSVHLLSAMYKFAMRSGWVEDNPCLNIDKPAEGKRTRFLSEAEYKAIGLALVRARELELSPTLMNAAVALMLTGCRRGEILNLKWVEIDPQSRCIRLQDSKTGPQLRPCGKAAFDHLSSLPHEMDANFVFPSELCDGPIKEIRKFLAWLMKESGVSGVTPHVFRHSYATVAFELGYSELIIAGLLGHKLSSVTSRYAHRVDYVLADAADRVSETILQRLNSSETLVSEDSASREAA</sequence>
<comment type="similarity">
    <text evidence="1">Belongs to the 'phage' integrase family.</text>
</comment>
<dbReference type="InterPro" id="IPR050808">
    <property type="entry name" value="Phage_Integrase"/>
</dbReference>
<evidence type="ECO:0000256" key="4">
    <source>
        <dbReference type="ARBA" id="ARBA00023172"/>
    </source>
</evidence>
<keyword evidence="4" id="KW-0233">DNA recombination</keyword>
<name>A0AAE9ZFL3_9PROT</name>
<dbReference type="Proteomes" id="UP001214043">
    <property type="component" value="Chromosome"/>
</dbReference>
<evidence type="ECO:0000313" key="9">
    <source>
        <dbReference type="Proteomes" id="UP001214043"/>
    </source>
</evidence>
<dbReference type="InterPro" id="IPR044068">
    <property type="entry name" value="CB"/>
</dbReference>
<evidence type="ECO:0000256" key="3">
    <source>
        <dbReference type="ARBA" id="ARBA00023125"/>
    </source>
</evidence>
<dbReference type="InterPro" id="IPR004107">
    <property type="entry name" value="Integrase_SAM-like_N"/>
</dbReference>
<dbReference type="RefSeq" id="WP_274493734.1">
    <property type="nucleotide sequence ID" value="NZ_CP118166.1"/>
</dbReference>
<dbReference type="Gene3D" id="3.30.160.390">
    <property type="entry name" value="Integrase, DNA-binding domain"/>
    <property type="match status" value="1"/>
</dbReference>
<dbReference type="InterPro" id="IPR011010">
    <property type="entry name" value="DNA_brk_join_enz"/>
</dbReference>
<evidence type="ECO:0000256" key="2">
    <source>
        <dbReference type="ARBA" id="ARBA00022908"/>
    </source>
</evidence>
<dbReference type="InterPro" id="IPR025166">
    <property type="entry name" value="Integrase_DNA_bind_dom"/>
</dbReference>
<dbReference type="EMBL" id="CP118166">
    <property type="protein sequence ID" value="WDI31847.1"/>
    <property type="molecule type" value="Genomic_DNA"/>
</dbReference>
<dbReference type="PROSITE" id="PS51900">
    <property type="entry name" value="CB"/>
    <property type="match status" value="1"/>
</dbReference>
<dbReference type="InterPro" id="IPR013762">
    <property type="entry name" value="Integrase-like_cat_sf"/>
</dbReference>
<protein>
    <submittedName>
        <fullName evidence="8">Site-specific integrase</fullName>
    </submittedName>
</protein>
<gene>
    <name evidence="8" type="ORF">PUV54_01425</name>
</gene>
<organism evidence="8 9">
    <name type="scientific">Hyphococcus flavus</name>
    <dbReference type="NCBI Taxonomy" id="1866326"/>
    <lineage>
        <taxon>Bacteria</taxon>
        <taxon>Pseudomonadati</taxon>
        <taxon>Pseudomonadota</taxon>
        <taxon>Alphaproteobacteria</taxon>
        <taxon>Parvularculales</taxon>
        <taxon>Parvularculaceae</taxon>
        <taxon>Hyphococcus</taxon>
    </lineage>
</organism>
<evidence type="ECO:0000259" key="6">
    <source>
        <dbReference type="PROSITE" id="PS51898"/>
    </source>
</evidence>
<dbReference type="Gene3D" id="1.10.150.130">
    <property type="match status" value="1"/>
</dbReference>
<dbReference type="PANTHER" id="PTHR30629:SF2">
    <property type="entry name" value="PROPHAGE INTEGRASE INTS-RELATED"/>
    <property type="match status" value="1"/>
</dbReference>
<dbReference type="PANTHER" id="PTHR30629">
    <property type="entry name" value="PROPHAGE INTEGRASE"/>
    <property type="match status" value="1"/>
</dbReference>
<dbReference type="CDD" id="cd00796">
    <property type="entry name" value="INT_Rci_Hp1_C"/>
    <property type="match status" value="1"/>
</dbReference>
<dbReference type="SUPFAM" id="SSF56349">
    <property type="entry name" value="DNA breaking-rejoining enzymes"/>
    <property type="match status" value="1"/>
</dbReference>
<reference evidence="8" key="1">
    <citation type="submission" date="2023-02" db="EMBL/GenBank/DDBJ databases">
        <title>Genome sequence of Hyphococcus flavus.</title>
        <authorList>
            <person name="Rong J.-C."/>
            <person name="Zhao Q."/>
            <person name="Yi M."/>
            <person name="Wu J.-Y."/>
        </authorList>
    </citation>
    <scope>NUCLEOTIDE SEQUENCE</scope>
    <source>
        <strain evidence="8">MCCC 1K03223</strain>
    </source>
</reference>
<evidence type="ECO:0000259" key="7">
    <source>
        <dbReference type="PROSITE" id="PS51900"/>
    </source>
</evidence>
<dbReference type="GO" id="GO:0006310">
    <property type="term" value="P:DNA recombination"/>
    <property type="evidence" value="ECO:0007669"/>
    <property type="project" value="UniProtKB-KW"/>
</dbReference>
<keyword evidence="9" id="KW-1185">Reference proteome</keyword>
<proteinExistence type="inferred from homology"/>
<dbReference type="InterPro" id="IPR010998">
    <property type="entry name" value="Integrase_recombinase_N"/>
</dbReference>
<keyword evidence="3 5" id="KW-0238">DNA-binding</keyword>
<evidence type="ECO:0000313" key="8">
    <source>
        <dbReference type="EMBL" id="WDI31847.1"/>
    </source>
</evidence>
<dbReference type="Pfam" id="PF13356">
    <property type="entry name" value="Arm-DNA-bind_3"/>
    <property type="match status" value="1"/>
</dbReference>
<dbReference type="KEGG" id="hfl:PUV54_01425"/>
<dbReference type="GO" id="GO:0015074">
    <property type="term" value="P:DNA integration"/>
    <property type="evidence" value="ECO:0007669"/>
    <property type="project" value="UniProtKB-KW"/>
</dbReference>
<dbReference type="PROSITE" id="PS51898">
    <property type="entry name" value="TYR_RECOMBINASE"/>
    <property type="match status" value="1"/>
</dbReference>
<dbReference type="Pfam" id="PF14659">
    <property type="entry name" value="Phage_int_SAM_3"/>
    <property type="match status" value="1"/>
</dbReference>
<feature type="domain" description="Core-binding (CB)" evidence="7">
    <location>
        <begin position="102"/>
        <end position="208"/>
    </location>
</feature>
<dbReference type="GO" id="GO:0003677">
    <property type="term" value="F:DNA binding"/>
    <property type="evidence" value="ECO:0007669"/>
    <property type="project" value="UniProtKB-UniRule"/>
</dbReference>
<accession>A0AAE9ZFL3</accession>
<dbReference type="AlphaFoldDB" id="A0AAE9ZFL3"/>
<feature type="domain" description="Tyr recombinase" evidence="6">
    <location>
        <begin position="228"/>
        <end position="403"/>
    </location>
</feature>
<dbReference type="Gene3D" id="1.10.443.10">
    <property type="entry name" value="Intergrase catalytic core"/>
    <property type="match status" value="1"/>
</dbReference>
<evidence type="ECO:0000256" key="5">
    <source>
        <dbReference type="PROSITE-ProRule" id="PRU01248"/>
    </source>
</evidence>
<dbReference type="InterPro" id="IPR038488">
    <property type="entry name" value="Integrase_DNA-bd_sf"/>
</dbReference>
<dbReference type="Pfam" id="PF00589">
    <property type="entry name" value="Phage_integrase"/>
    <property type="match status" value="1"/>
</dbReference>
<evidence type="ECO:0000256" key="1">
    <source>
        <dbReference type="ARBA" id="ARBA00008857"/>
    </source>
</evidence>